<dbReference type="GO" id="GO:0008270">
    <property type="term" value="F:zinc ion binding"/>
    <property type="evidence" value="ECO:0007669"/>
    <property type="project" value="UniProtKB-KW"/>
</dbReference>
<feature type="compositionally biased region" description="Polar residues" evidence="8">
    <location>
        <begin position="203"/>
        <end position="259"/>
    </location>
</feature>
<dbReference type="AlphaFoldDB" id="A0A232M638"/>
<keyword evidence="4 7" id="KW-0863">Zinc-finger</keyword>
<organism evidence="10 11">
    <name type="scientific">Elaphomyces granulatus</name>
    <dbReference type="NCBI Taxonomy" id="519963"/>
    <lineage>
        <taxon>Eukaryota</taxon>
        <taxon>Fungi</taxon>
        <taxon>Dikarya</taxon>
        <taxon>Ascomycota</taxon>
        <taxon>Pezizomycotina</taxon>
        <taxon>Eurotiomycetes</taxon>
        <taxon>Eurotiomycetidae</taxon>
        <taxon>Eurotiales</taxon>
        <taxon>Elaphomycetaceae</taxon>
        <taxon>Elaphomyces</taxon>
    </lineage>
</organism>
<keyword evidence="6" id="KW-0539">Nucleus</keyword>
<dbReference type="InterPro" id="IPR036236">
    <property type="entry name" value="Znf_C2H2_sf"/>
</dbReference>
<comment type="caution">
    <text evidence="10">The sequence shown here is derived from an EMBL/GenBank/DDBJ whole genome shotgun (WGS) entry which is preliminary data.</text>
</comment>
<dbReference type="InterPro" id="IPR051059">
    <property type="entry name" value="VerF-like"/>
</dbReference>
<keyword evidence="5" id="KW-0862">Zinc</keyword>
<evidence type="ECO:0000256" key="4">
    <source>
        <dbReference type="ARBA" id="ARBA00022771"/>
    </source>
</evidence>
<dbReference type="GO" id="GO:0000785">
    <property type="term" value="C:chromatin"/>
    <property type="evidence" value="ECO:0007669"/>
    <property type="project" value="TreeGrafter"/>
</dbReference>
<dbReference type="PANTHER" id="PTHR40626">
    <property type="entry name" value="MIP31509P"/>
    <property type="match status" value="1"/>
</dbReference>
<dbReference type="EMBL" id="NPHW01002283">
    <property type="protein sequence ID" value="OXV11812.1"/>
    <property type="molecule type" value="Genomic_DNA"/>
</dbReference>
<evidence type="ECO:0000256" key="6">
    <source>
        <dbReference type="ARBA" id="ARBA00023242"/>
    </source>
</evidence>
<keyword evidence="11" id="KW-1185">Reference proteome</keyword>
<dbReference type="Proteomes" id="UP000243515">
    <property type="component" value="Unassembled WGS sequence"/>
</dbReference>
<evidence type="ECO:0000313" key="10">
    <source>
        <dbReference type="EMBL" id="OXV11812.1"/>
    </source>
</evidence>
<feature type="domain" description="C2H2-type" evidence="9">
    <location>
        <begin position="55"/>
        <end position="84"/>
    </location>
</feature>
<feature type="region of interest" description="Disordered" evidence="8">
    <location>
        <begin position="128"/>
        <end position="304"/>
    </location>
</feature>
<feature type="region of interest" description="Disordered" evidence="8">
    <location>
        <begin position="1"/>
        <end position="53"/>
    </location>
</feature>
<accession>A0A232M638</accession>
<gene>
    <name evidence="10" type="ORF">Egran_00427</name>
</gene>
<dbReference type="GO" id="GO:0000978">
    <property type="term" value="F:RNA polymerase II cis-regulatory region sequence-specific DNA binding"/>
    <property type="evidence" value="ECO:0007669"/>
    <property type="project" value="InterPro"/>
</dbReference>
<evidence type="ECO:0000256" key="1">
    <source>
        <dbReference type="ARBA" id="ARBA00004123"/>
    </source>
</evidence>
<feature type="domain" description="C2H2-type" evidence="9">
    <location>
        <begin position="85"/>
        <end position="114"/>
    </location>
</feature>
<keyword evidence="2" id="KW-0479">Metal-binding</keyword>
<keyword evidence="3" id="KW-0677">Repeat</keyword>
<dbReference type="Pfam" id="PF04082">
    <property type="entry name" value="Fungal_trans"/>
    <property type="match status" value="1"/>
</dbReference>
<dbReference type="GO" id="GO:0005634">
    <property type="term" value="C:nucleus"/>
    <property type="evidence" value="ECO:0007669"/>
    <property type="project" value="UniProtKB-SubCell"/>
</dbReference>
<evidence type="ECO:0000256" key="2">
    <source>
        <dbReference type="ARBA" id="ARBA00022723"/>
    </source>
</evidence>
<feature type="region of interest" description="Disordered" evidence="8">
    <location>
        <begin position="637"/>
        <end position="657"/>
    </location>
</feature>
<proteinExistence type="predicted"/>
<evidence type="ECO:0000256" key="8">
    <source>
        <dbReference type="SAM" id="MobiDB-lite"/>
    </source>
</evidence>
<feature type="compositionally biased region" description="Polar residues" evidence="8">
    <location>
        <begin position="294"/>
        <end position="304"/>
    </location>
</feature>
<dbReference type="SMART" id="SM00355">
    <property type="entry name" value="ZnF_C2H2"/>
    <property type="match status" value="2"/>
</dbReference>
<reference evidence="10 11" key="1">
    <citation type="journal article" date="2015" name="Environ. Microbiol.">
        <title>Metagenome sequence of Elaphomyces granulatus from sporocarp tissue reveals Ascomycota ectomycorrhizal fingerprints of genome expansion and a Proteobacteria-rich microbiome.</title>
        <authorList>
            <person name="Quandt C.A."/>
            <person name="Kohler A."/>
            <person name="Hesse C.N."/>
            <person name="Sharpton T.J."/>
            <person name="Martin F."/>
            <person name="Spatafora J.W."/>
        </authorList>
    </citation>
    <scope>NUCLEOTIDE SEQUENCE [LARGE SCALE GENOMIC DNA]</scope>
    <source>
        <strain evidence="10 11">OSC145934</strain>
    </source>
</reference>
<evidence type="ECO:0000256" key="5">
    <source>
        <dbReference type="ARBA" id="ARBA00022833"/>
    </source>
</evidence>
<evidence type="ECO:0000256" key="3">
    <source>
        <dbReference type="ARBA" id="ARBA00022737"/>
    </source>
</evidence>
<evidence type="ECO:0000313" key="11">
    <source>
        <dbReference type="Proteomes" id="UP000243515"/>
    </source>
</evidence>
<feature type="compositionally biased region" description="Polar residues" evidence="8">
    <location>
        <begin position="161"/>
        <end position="177"/>
    </location>
</feature>
<comment type="subcellular location">
    <subcellularLocation>
        <location evidence="1">Nucleus</location>
    </subcellularLocation>
</comment>
<feature type="compositionally biased region" description="Basic residues" evidence="8">
    <location>
        <begin position="183"/>
        <end position="193"/>
    </location>
</feature>
<evidence type="ECO:0000259" key="9">
    <source>
        <dbReference type="PROSITE" id="PS50157"/>
    </source>
</evidence>
<dbReference type="Gene3D" id="3.30.160.60">
    <property type="entry name" value="Classic Zinc Finger"/>
    <property type="match status" value="1"/>
</dbReference>
<sequence>MTLSIDAMTEVERLSRDHRRDREASDSHSADAEPVIHGSPKKRKRSRKTHSDKKFECKHEGCGKSYSRAEHLYRHQLNHTPKQIYRCDFPECYRSFVRQDLCIRHRDRHTTHGSQLQKRDNFAQAAGNISAVRPPPPPPCEVGPMSANGSSAMASPPETLVSPSSAISRHPPVQTNPVLIDGHHHHHHHHHHPTNLPSLHAGLTTTPMSTELSYQPLTPQTGYGSSDSGIKQSDSASSYTLSPPKTQSVYGAGTPQSGYGSLDGSTNGSGNGNGNGNGPSASTVPGTSSSTGGINQTTPSYPTSTGITPISTAYIPHLSTLSQPAYLNSGTLPQATTVQFTAAGLNALAPASVVGESSPDSVAPTYPVFGGETYNRSPFAMADDFAAWLFNDPSSSSPIGPPAIPGMLPAYPDASQLQSPYYTNDTVYNNYFNVVPQHPMSVTSILDPGPPETIMSEEKRQDLLHLISTRFNETAQSAVNTRKDVLMEGDIDADAHVLSLRMMQRYIGSYWIHFHTQLPVLHKPTFVAEKTPNLLLLAIVAIGASTLDKVHGQAMTEAAADLANFVAWHLRWEIFMDADFRPPAKLWVFQALLLLEIYEKMYSTRALHERAHIHHDTTLTLMRRGSSLIGRSAFDSPASLRDDHRHGRSSAAVSSEHGVGDESWTHWIKTEATRRVAFAAFVLDSIHATMFGHSAKMVAHEMRLPLPCDEALWSATSAVEVARMQASLQSNGVKPTMFLDGLKKTLTGQKVRTNAFGRTILMAGLLSVSWHMNQRDLQVSSLGVAQALGGRDKWRSALLRAYDNWKRDFDEVLAESGPRPYSNLFRQQYPVDDDDNIFESRTVLHHLAHMASHVDIVDCQIFAGAGRLLGRSITPKDYSTAREKMTERWATKASARDATFYALKFLAQVLLPDDSSPSQGGQCIGNGVGYCAREDFLLNRPWVLYFAVLVVWSYGYALDGPIASFPVLATVAEQHKDMQEFLERVGGVREPNDLETMTGRNRCLGLLMTLKSSFLNTRWELLHEAANLLENCITKSKTPVVEKPI</sequence>
<feature type="compositionally biased region" description="Low complexity" evidence="8">
    <location>
        <begin position="278"/>
        <end position="293"/>
    </location>
</feature>
<dbReference type="PANTHER" id="PTHR40626:SF11">
    <property type="entry name" value="ZINC FINGER PROTEIN YPR022C"/>
    <property type="match status" value="1"/>
</dbReference>
<dbReference type="InterPro" id="IPR013087">
    <property type="entry name" value="Znf_C2H2_type"/>
</dbReference>
<dbReference type="GO" id="GO:0000981">
    <property type="term" value="F:DNA-binding transcription factor activity, RNA polymerase II-specific"/>
    <property type="evidence" value="ECO:0007669"/>
    <property type="project" value="InterPro"/>
</dbReference>
<feature type="compositionally biased region" description="Basic and acidic residues" evidence="8">
    <location>
        <begin position="10"/>
        <end position="31"/>
    </location>
</feature>
<dbReference type="PROSITE" id="PS00028">
    <property type="entry name" value="ZINC_FINGER_C2H2_1"/>
    <property type="match status" value="2"/>
</dbReference>
<dbReference type="InterPro" id="IPR007219">
    <property type="entry name" value="XnlR_reg_dom"/>
</dbReference>
<dbReference type="GO" id="GO:0006351">
    <property type="term" value="P:DNA-templated transcription"/>
    <property type="evidence" value="ECO:0007669"/>
    <property type="project" value="InterPro"/>
</dbReference>
<feature type="compositionally biased region" description="Basic residues" evidence="8">
    <location>
        <begin position="39"/>
        <end position="51"/>
    </location>
</feature>
<dbReference type="OrthoDB" id="427030at2759"/>
<name>A0A232M638_9EURO</name>
<dbReference type="CDD" id="cd12148">
    <property type="entry name" value="fungal_TF_MHR"/>
    <property type="match status" value="1"/>
</dbReference>
<evidence type="ECO:0000256" key="7">
    <source>
        <dbReference type="PROSITE-ProRule" id="PRU00042"/>
    </source>
</evidence>
<feature type="compositionally biased region" description="Gly residues" evidence="8">
    <location>
        <begin position="267"/>
        <end position="277"/>
    </location>
</feature>
<dbReference type="SUPFAM" id="SSF57667">
    <property type="entry name" value="beta-beta-alpha zinc fingers"/>
    <property type="match status" value="1"/>
</dbReference>
<protein>
    <recommendedName>
        <fullName evidence="9">C2H2-type domain-containing protein</fullName>
    </recommendedName>
</protein>
<dbReference type="PROSITE" id="PS50157">
    <property type="entry name" value="ZINC_FINGER_C2H2_2"/>
    <property type="match status" value="2"/>
</dbReference>